<dbReference type="RefSeq" id="WP_021366643.1">
    <property type="nucleotide sequence ID" value="NZ_BBYB01000195.1"/>
</dbReference>
<dbReference type="Pfam" id="PF20441">
    <property type="entry name" value="TerL_nuclease"/>
    <property type="match status" value="1"/>
</dbReference>
<evidence type="ECO:0000259" key="2">
    <source>
        <dbReference type="Pfam" id="PF20441"/>
    </source>
</evidence>
<accession>A0A069AFS3</accession>
<dbReference type="InterPro" id="IPR027417">
    <property type="entry name" value="P-loop_NTPase"/>
</dbReference>
<dbReference type="InterPro" id="IPR046462">
    <property type="entry name" value="TerL_nuclease"/>
</dbReference>
<name>A0A069AFS3_CLODI</name>
<feature type="domain" description="Terminase large subunit-like endonuclease" evidence="2">
    <location>
        <begin position="249"/>
        <end position="532"/>
    </location>
</feature>
<evidence type="ECO:0000313" key="3">
    <source>
        <dbReference type="EMBL" id="CDS87002.1"/>
    </source>
</evidence>
<dbReference type="Gene3D" id="3.40.50.300">
    <property type="entry name" value="P-loop containing nucleotide triphosphate hydrolases"/>
    <property type="match status" value="1"/>
</dbReference>
<dbReference type="Pfam" id="PF03354">
    <property type="entry name" value="TerL_ATPase"/>
    <property type="match status" value="1"/>
</dbReference>
<sequence>MNEKLKEIIDKQLTWNLDDAIGELKNKWDNEKYYYDVEEAKKFLTFASKLELDKGKKGKKIKLIKFQFEICTSIICVKRRSDNLRRFREAHINIPRKNSKSFLIALIASYLYFCKNEFGSETIITANSRDQASLLFNTIHHMVKTNKTLKKYVNILESRKYMFKKNMNAYLRVLSSDAGTADSYAGYVCIIDEIHEAKNRQLYDKLKTGAGIWEEPLMLTITTASSGDNPENLEFELYSYSKELMKGEFEDDSFFYAIYEAEEKCELLDEEQWFKANPALGTFRSYEELKNLAIRATRLKTQEAAFRRLYLNQHVALDGEGAINMELWEKAEREINLEELRNMKTWDGMDMGSTQDITAYVMVFYDEDTNKYIIYPFLFTPKDTIEERSERDDIRYDILVQEKELIALEGRSINYQYMHDYLEETKIKYELETQEIGFDRWGSIGIRNKLEEDYDVLPFGQGYSSMSPAVRDFENILLDERIIIAKNSLFRRMAKNVVAVMDDAGNIKYSKKRSKYKIDGIIAMLMGISRAIFNNEGEQFSTQNNVDKFLNKVMGGEED</sequence>
<dbReference type="PANTHER" id="PTHR41287:SF1">
    <property type="entry name" value="PROTEIN YMFN"/>
    <property type="match status" value="1"/>
</dbReference>
<dbReference type="InterPro" id="IPR005021">
    <property type="entry name" value="Terminase_largesu-like"/>
</dbReference>
<dbReference type="InterPro" id="IPR046461">
    <property type="entry name" value="TerL_ATPase"/>
</dbReference>
<organism evidence="4">
    <name type="scientific">Clostridioides difficile</name>
    <name type="common">Peptoclostridium difficile</name>
    <dbReference type="NCBI Taxonomy" id="1496"/>
    <lineage>
        <taxon>Bacteria</taxon>
        <taxon>Bacillati</taxon>
        <taxon>Bacillota</taxon>
        <taxon>Clostridia</taxon>
        <taxon>Peptostreptococcales</taxon>
        <taxon>Peptostreptococcaceae</taxon>
        <taxon>Clostridioides</taxon>
    </lineage>
</organism>
<gene>
    <name evidence="5" type="ORF">BN1095_920038</name>
    <name evidence="4" type="ORF">BN1096_610136</name>
    <name evidence="3" type="ORF">BN1097_610085</name>
</gene>
<evidence type="ECO:0000313" key="4">
    <source>
        <dbReference type="EMBL" id="CDS87325.1"/>
    </source>
</evidence>
<evidence type="ECO:0000259" key="1">
    <source>
        <dbReference type="Pfam" id="PF03354"/>
    </source>
</evidence>
<proteinExistence type="predicted"/>
<dbReference type="PANTHER" id="PTHR41287">
    <property type="match status" value="1"/>
</dbReference>
<evidence type="ECO:0000313" key="5">
    <source>
        <dbReference type="EMBL" id="CDT82038.1"/>
    </source>
</evidence>
<feature type="domain" description="Terminase large subunit-like ATPase" evidence="1">
    <location>
        <begin position="66"/>
        <end position="242"/>
    </location>
</feature>
<protein>
    <submittedName>
        <fullName evidence="3">Gp2</fullName>
    </submittedName>
    <submittedName>
        <fullName evidence="4">Putative phage terminase, large subunit</fullName>
    </submittedName>
</protein>
<dbReference type="EMBL" id="LK932515">
    <property type="protein sequence ID" value="CDS87325.1"/>
    <property type="molecule type" value="Genomic_DNA"/>
</dbReference>
<dbReference type="EMBL" id="LK933537">
    <property type="protein sequence ID" value="CDT82038.1"/>
    <property type="molecule type" value="Genomic_DNA"/>
</dbReference>
<reference evidence="4" key="1">
    <citation type="submission" date="2014-07" db="EMBL/GenBank/DDBJ databases">
        <authorList>
            <person name="Monot Marc"/>
        </authorList>
    </citation>
    <scope>NUCLEOTIDE SEQUENCE</scope>
    <source>
        <strain evidence="5">7032989</strain>
        <strain evidence="3">7032994</strain>
    </source>
</reference>
<dbReference type="AlphaFoldDB" id="A0A069AFS3"/>
<dbReference type="GO" id="GO:0004519">
    <property type="term" value="F:endonuclease activity"/>
    <property type="evidence" value="ECO:0007669"/>
    <property type="project" value="InterPro"/>
</dbReference>
<dbReference type="EMBL" id="LK932400">
    <property type="protein sequence ID" value="CDS87002.1"/>
    <property type="molecule type" value="Genomic_DNA"/>
</dbReference>